<organism evidence="1 2">
    <name type="scientific">Daphnia magna</name>
    <dbReference type="NCBI Taxonomy" id="35525"/>
    <lineage>
        <taxon>Eukaryota</taxon>
        <taxon>Metazoa</taxon>
        <taxon>Ecdysozoa</taxon>
        <taxon>Arthropoda</taxon>
        <taxon>Crustacea</taxon>
        <taxon>Branchiopoda</taxon>
        <taxon>Diplostraca</taxon>
        <taxon>Cladocera</taxon>
        <taxon>Anomopoda</taxon>
        <taxon>Daphniidae</taxon>
        <taxon>Daphnia</taxon>
    </lineage>
</organism>
<evidence type="ECO:0000313" key="2">
    <source>
        <dbReference type="Proteomes" id="UP000076858"/>
    </source>
</evidence>
<dbReference type="Proteomes" id="UP000076858">
    <property type="component" value="Unassembled WGS sequence"/>
</dbReference>
<sequence>METQTFNCIFTGRLWLKLLADRSTCIKLRCVFVEWNVFSMTGTSSRWCT</sequence>
<comment type="caution">
    <text evidence="1">The sequence shown here is derived from an EMBL/GenBank/DDBJ whole genome shotgun (WGS) entry which is preliminary data.</text>
</comment>
<name>A0A0P5N5Z4_9CRUS</name>
<reference evidence="1 2" key="1">
    <citation type="submission" date="2016-03" db="EMBL/GenBank/DDBJ databases">
        <title>EvidentialGene: Evidence-directed Construction of Genes on Genomes.</title>
        <authorList>
            <person name="Gilbert D.G."/>
            <person name="Choi J.-H."/>
            <person name="Mockaitis K."/>
            <person name="Colbourne J."/>
            <person name="Pfrender M."/>
        </authorList>
    </citation>
    <scope>NUCLEOTIDE SEQUENCE [LARGE SCALE GENOMIC DNA]</scope>
    <source>
        <strain evidence="1 2">Xinb3</strain>
        <tissue evidence="1">Complete organism</tissue>
    </source>
</reference>
<dbReference type="EMBL" id="LRGB01013266">
    <property type="protein sequence ID" value="KZR99572.1"/>
    <property type="molecule type" value="Genomic_DNA"/>
</dbReference>
<evidence type="ECO:0000313" key="1">
    <source>
        <dbReference type="EMBL" id="KZR99572.1"/>
    </source>
</evidence>
<gene>
    <name evidence="1" type="ORF">APZ42_004505</name>
</gene>
<accession>A0A0P5N5Z4</accession>
<dbReference type="AlphaFoldDB" id="A0A0P5N5Z4"/>
<protein>
    <submittedName>
        <fullName evidence="1">Uncharacterized protein</fullName>
    </submittedName>
</protein>
<keyword evidence="2" id="KW-1185">Reference proteome</keyword>
<proteinExistence type="predicted"/>